<feature type="transmembrane region" description="Helical" evidence="1">
    <location>
        <begin position="6"/>
        <end position="24"/>
    </location>
</feature>
<accession>A0A6M3JKH3</accession>
<keyword evidence="1" id="KW-0812">Transmembrane</keyword>
<keyword evidence="1" id="KW-1133">Transmembrane helix</keyword>
<gene>
    <name evidence="2" type="ORF">MM415A04515_0004</name>
</gene>
<feature type="transmembrane region" description="Helical" evidence="1">
    <location>
        <begin position="111"/>
        <end position="135"/>
    </location>
</feature>
<organism evidence="2">
    <name type="scientific">viral metagenome</name>
    <dbReference type="NCBI Taxonomy" id="1070528"/>
    <lineage>
        <taxon>unclassified sequences</taxon>
        <taxon>metagenomes</taxon>
        <taxon>organismal metagenomes</taxon>
    </lineage>
</organism>
<dbReference type="AlphaFoldDB" id="A0A6M3JKH3"/>
<keyword evidence="1" id="KW-0472">Membrane</keyword>
<name>A0A6M3JKH3_9ZZZZ</name>
<evidence type="ECO:0000313" key="2">
    <source>
        <dbReference type="EMBL" id="QJA69522.1"/>
    </source>
</evidence>
<evidence type="ECO:0000256" key="1">
    <source>
        <dbReference type="SAM" id="Phobius"/>
    </source>
</evidence>
<sequence length="143" mass="15942">MSLLLSFITGGALKIIAGIVSGYLQQRREEKLLLLNADVARMRALYGGELKVSKFRDWTRRFLAIMITGTMCFLVAYVVMFKSDLISTIQVPKTTSWIIKILWGGTDSGTLTVSVTSLLLIHFPQLVSGICGFYFTKILDEKA</sequence>
<reference evidence="2" key="1">
    <citation type="submission" date="2020-03" db="EMBL/GenBank/DDBJ databases">
        <title>The deep terrestrial virosphere.</title>
        <authorList>
            <person name="Holmfeldt K."/>
            <person name="Nilsson E."/>
            <person name="Simone D."/>
            <person name="Lopez-Fernandez M."/>
            <person name="Wu X."/>
            <person name="de Brujin I."/>
            <person name="Lundin D."/>
            <person name="Andersson A."/>
            <person name="Bertilsson S."/>
            <person name="Dopson M."/>
        </authorList>
    </citation>
    <scope>NUCLEOTIDE SEQUENCE</scope>
    <source>
        <strain evidence="2">MM415A04515</strain>
    </source>
</reference>
<proteinExistence type="predicted"/>
<dbReference type="EMBL" id="MT141713">
    <property type="protein sequence ID" value="QJA69522.1"/>
    <property type="molecule type" value="Genomic_DNA"/>
</dbReference>
<feature type="transmembrane region" description="Helical" evidence="1">
    <location>
        <begin position="62"/>
        <end position="80"/>
    </location>
</feature>
<protein>
    <submittedName>
        <fullName evidence="2">Uncharacterized protein</fullName>
    </submittedName>
</protein>